<gene>
    <name evidence="1" type="ORF">RC54_20065</name>
</gene>
<dbReference type="GO" id="GO:0016787">
    <property type="term" value="F:hydrolase activity"/>
    <property type="evidence" value="ECO:0007669"/>
    <property type="project" value="UniProtKB-KW"/>
</dbReference>
<dbReference type="RefSeq" id="WP_058896643.1">
    <property type="nucleotide sequence ID" value="NZ_CP024996.1"/>
</dbReference>
<evidence type="ECO:0000313" key="1">
    <source>
        <dbReference type="EMBL" id="AYR25965.1"/>
    </source>
</evidence>
<proteinExistence type="predicted"/>
<reference evidence="1 2" key="1">
    <citation type="submission" date="2017-11" db="EMBL/GenBank/DDBJ databases">
        <title>Complete genome sequence of Herbaspirillum rubrisubalbicans DSM 11543.</title>
        <authorList>
            <person name="Chen M."/>
            <person name="An Q."/>
        </authorList>
    </citation>
    <scope>NUCLEOTIDE SEQUENCE [LARGE SCALE GENOMIC DNA]</scope>
    <source>
        <strain evidence="1 2">DSM 11543</strain>
    </source>
</reference>
<protein>
    <submittedName>
        <fullName evidence="1">ADP-ribosyl-(Dinitrogen reductase) hydrolase</fullName>
    </submittedName>
</protein>
<organism evidence="1 2">
    <name type="scientific">Herbaspirillum rubrisubalbicans</name>
    <dbReference type="NCBI Taxonomy" id="80842"/>
    <lineage>
        <taxon>Bacteria</taxon>
        <taxon>Pseudomonadati</taxon>
        <taxon>Pseudomonadota</taxon>
        <taxon>Betaproteobacteria</taxon>
        <taxon>Burkholderiales</taxon>
        <taxon>Oxalobacteraceae</taxon>
        <taxon>Herbaspirillum</taxon>
    </lineage>
</organism>
<accession>A0AAD0UAF3</accession>
<sequence length="96" mass="10921">MEALSISLGVRTKLNRKVPPVSEDEIAECFANRCGVNLLDEREDNKTDPPTLWFVAETNGGRLLKIVYVFKNGTHYLKTAYDPNEIEIAIYEKYGK</sequence>
<keyword evidence="1" id="KW-0378">Hydrolase</keyword>
<name>A0AAD0UAF3_9BURK</name>
<evidence type="ECO:0000313" key="2">
    <source>
        <dbReference type="Proteomes" id="UP000269199"/>
    </source>
</evidence>
<dbReference type="AlphaFoldDB" id="A0AAD0UAF3"/>
<dbReference type="Proteomes" id="UP000269199">
    <property type="component" value="Chromosome"/>
</dbReference>
<dbReference type="EMBL" id="CP024996">
    <property type="protein sequence ID" value="AYR25965.1"/>
    <property type="molecule type" value="Genomic_DNA"/>
</dbReference>